<reference evidence="2 3" key="1">
    <citation type="journal article" date="2019" name="Int. J. Syst. Evol. Microbiol.">
        <title>The Global Catalogue of Microorganisms (GCM) 10K type strain sequencing project: providing services to taxonomists for standard genome sequencing and annotation.</title>
        <authorList>
            <consortium name="The Broad Institute Genomics Platform"/>
            <consortium name="The Broad Institute Genome Sequencing Center for Infectious Disease"/>
            <person name="Wu L."/>
            <person name="Ma J."/>
        </authorList>
    </citation>
    <scope>NUCLEOTIDE SEQUENCE [LARGE SCALE GENOMIC DNA]</scope>
    <source>
        <strain evidence="2 3">JCM 3146</strain>
    </source>
</reference>
<keyword evidence="3" id="KW-1185">Reference proteome</keyword>
<evidence type="ECO:0000256" key="1">
    <source>
        <dbReference type="SAM" id="MobiDB-lite"/>
    </source>
</evidence>
<organism evidence="2 3">
    <name type="scientific">Actinoallomurus spadix</name>
    <dbReference type="NCBI Taxonomy" id="79912"/>
    <lineage>
        <taxon>Bacteria</taxon>
        <taxon>Bacillati</taxon>
        <taxon>Actinomycetota</taxon>
        <taxon>Actinomycetes</taxon>
        <taxon>Streptosporangiales</taxon>
        <taxon>Thermomonosporaceae</taxon>
        <taxon>Actinoallomurus</taxon>
    </lineage>
</organism>
<accession>A0ABN0XAY2</accession>
<feature type="region of interest" description="Disordered" evidence="1">
    <location>
        <begin position="11"/>
        <end position="112"/>
    </location>
</feature>
<dbReference type="EMBL" id="BAAABM010000053">
    <property type="protein sequence ID" value="GAA0359676.1"/>
    <property type="molecule type" value="Genomic_DNA"/>
</dbReference>
<evidence type="ECO:0008006" key="4">
    <source>
        <dbReference type="Google" id="ProtNLM"/>
    </source>
</evidence>
<proteinExistence type="predicted"/>
<protein>
    <recommendedName>
        <fullName evidence="4">Secreted protein</fullName>
    </recommendedName>
</protein>
<sequence>MLLIALAFLGGPDLLTSGHSPVPASAASSATERDNRAGEEPVGSASVTAHLMPGRRRIPGLPPDHESRSVLTTGQTGVTAAPPPGPAGALLDRDLTRHPLGSTPESLQVFRC</sequence>
<dbReference type="Proteomes" id="UP001501822">
    <property type="component" value="Unassembled WGS sequence"/>
</dbReference>
<comment type="caution">
    <text evidence="2">The sequence shown here is derived from an EMBL/GenBank/DDBJ whole genome shotgun (WGS) entry which is preliminary data.</text>
</comment>
<name>A0ABN0XAY2_9ACTN</name>
<evidence type="ECO:0000313" key="2">
    <source>
        <dbReference type="EMBL" id="GAA0359676.1"/>
    </source>
</evidence>
<feature type="compositionally biased region" description="Low complexity" evidence="1">
    <location>
        <begin position="20"/>
        <end position="30"/>
    </location>
</feature>
<gene>
    <name evidence="2" type="ORF">GCM10010151_56810</name>
</gene>
<evidence type="ECO:0000313" key="3">
    <source>
        <dbReference type="Proteomes" id="UP001501822"/>
    </source>
</evidence>